<comment type="caution">
    <text evidence="2">The sequence shown here is derived from an EMBL/GenBank/DDBJ whole genome shotgun (WGS) entry which is preliminary data.</text>
</comment>
<feature type="compositionally biased region" description="Polar residues" evidence="1">
    <location>
        <begin position="138"/>
        <end position="151"/>
    </location>
</feature>
<proteinExistence type="predicted"/>
<dbReference type="AlphaFoldDB" id="A0AA39HK71"/>
<name>A0AA39HK71_9BILA</name>
<feature type="compositionally biased region" description="Basic and acidic residues" evidence="1">
    <location>
        <begin position="80"/>
        <end position="99"/>
    </location>
</feature>
<feature type="region of interest" description="Disordered" evidence="1">
    <location>
        <begin position="72"/>
        <end position="151"/>
    </location>
</feature>
<evidence type="ECO:0000313" key="3">
    <source>
        <dbReference type="Proteomes" id="UP001175271"/>
    </source>
</evidence>
<evidence type="ECO:0000256" key="1">
    <source>
        <dbReference type="SAM" id="MobiDB-lite"/>
    </source>
</evidence>
<dbReference type="Proteomes" id="UP001175271">
    <property type="component" value="Unassembled WGS sequence"/>
</dbReference>
<organism evidence="2 3">
    <name type="scientific">Steinernema hermaphroditum</name>
    <dbReference type="NCBI Taxonomy" id="289476"/>
    <lineage>
        <taxon>Eukaryota</taxon>
        <taxon>Metazoa</taxon>
        <taxon>Ecdysozoa</taxon>
        <taxon>Nematoda</taxon>
        <taxon>Chromadorea</taxon>
        <taxon>Rhabditida</taxon>
        <taxon>Tylenchina</taxon>
        <taxon>Panagrolaimomorpha</taxon>
        <taxon>Strongyloidoidea</taxon>
        <taxon>Steinernematidae</taxon>
        <taxon>Steinernema</taxon>
    </lineage>
</organism>
<keyword evidence="3" id="KW-1185">Reference proteome</keyword>
<evidence type="ECO:0000313" key="2">
    <source>
        <dbReference type="EMBL" id="KAK0406167.1"/>
    </source>
</evidence>
<accession>A0AA39HK71</accession>
<reference evidence="2" key="1">
    <citation type="submission" date="2023-06" db="EMBL/GenBank/DDBJ databases">
        <title>Genomic analysis of the entomopathogenic nematode Steinernema hermaphroditum.</title>
        <authorList>
            <person name="Schwarz E.M."/>
            <person name="Heppert J.K."/>
            <person name="Baniya A."/>
            <person name="Schwartz H.T."/>
            <person name="Tan C.-H."/>
            <person name="Antoshechkin I."/>
            <person name="Sternberg P.W."/>
            <person name="Goodrich-Blair H."/>
            <person name="Dillman A.R."/>
        </authorList>
    </citation>
    <scope>NUCLEOTIDE SEQUENCE</scope>
    <source>
        <strain evidence="2">PS9179</strain>
        <tissue evidence="2">Whole animal</tissue>
    </source>
</reference>
<sequence>MTCNDKIHMSLDEIIRAGQGVPRRGGIEKRLSVEKKSAWNPGRLSGPGSRNILNRIGAKQWKRNIMERLSCAEGPKAPSKRKEPRLFNKPSLEPKERTKPLNKKQCLLPKPSKKASNKTNLVQLPPRLQGLVAKQPRKSGNSSELQRVQKSLKSVPLKEITSVRKKEISQIQKPKEIPQLPQSATKKEESNNVLLISKDEKKPQKVIQKTKEATDPFLALVTQLCQLTVY</sequence>
<dbReference type="EMBL" id="JAUCMV010000004">
    <property type="protein sequence ID" value="KAK0406167.1"/>
    <property type="molecule type" value="Genomic_DNA"/>
</dbReference>
<gene>
    <name evidence="2" type="ORF">QR680_018405</name>
</gene>
<protein>
    <submittedName>
        <fullName evidence="2">Uncharacterized protein</fullName>
    </submittedName>
</protein>